<dbReference type="OrthoDB" id="269822at2759"/>
<dbReference type="Proteomes" id="UP000054477">
    <property type="component" value="Unassembled WGS sequence"/>
</dbReference>
<dbReference type="InterPro" id="IPR017946">
    <property type="entry name" value="PLC-like_Pdiesterase_TIM-brl"/>
</dbReference>
<dbReference type="GO" id="GO:0006629">
    <property type="term" value="P:lipid metabolic process"/>
    <property type="evidence" value="ECO:0007669"/>
    <property type="project" value="InterPro"/>
</dbReference>
<dbReference type="HOGENOM" id="CLU_1267081_0_0_1"/>
<dbReference type="EMBL" id="KN838608">
    <property type="protein sequence ID" value="KIK01341.1"/>
    <property type="molecule type" value="Genomic_DNA"/>
</dbReference>
<gene>
    <name evidence="2" type="ORF">K443DRAFT_6975</name>
</gene>
<evidence type="ECO:0000256" key="1">
    <source>
        <dbReference type="SAM" id="MobiDB-lite"/>
    </source>
</evidence>
<accession>A0A0C9X8F0</accession>
<dbReference type="SUPFAM" id="SSF51695">
    <property type="entry name" value="PLC-like phosphodiesterases"/>
    <property type="match status" value="1"/>
</dbReference>
<evidence type="ECO:0000313" key="2">
    <source>
        <dbReference type="EMBL" id="KIK01341.1"/>
    </source>
</evidence>
<dbReference type="AlphaFoldDB" id="A0A0C9X8F0"/>
<sequence>MIEVFEDTLVQEPLEELAERRKILSLLAIVDQNPVGGGDVFLTDLSASSTSDSKAWVEVTLDPSAVFDGRKRGSESDNVKAPQSSKYRFEAGSRCGQSVFIVRLFVRHTTTSTFSSTIPSSSCNPHSPIPIQTKPPSTNSPKRPSHASELSRPKPKMSLAPVALLVYTVGVKCRGINKKEEYTPVHMFSLFEDAGNKILKFGMMDLVRHARTHGQDLP</sequence>
<feature type="region of interest" description="Disordered" evidence="1">
    <location>
        <begin position="113"/>
        <end position="154"/>
    </location>
</feature>
<evidence type="ECO:0000313" key="3">
    <source>
        <dbReference type="Proteomes" id="UP000054477"/>
    </source>
</evidence>
<protein>
    <submittedName>
        <fullName evidence="2">Uncharacterized protein</fullName>
    </submittedName>
</protein>
<feature type="compositionally biased region" description="Low complexity" evidence="1">
    <location>
        <begin position="113"/>
        <end position="122"/>
    </location>
</feature>
<reference evidence="3" key="2">
    <citation type="submission" date="2015-01" db="EMBL/GenBank/DDBJ databases">
        <title>Evolutionary Origins and Diversification of the Mycorrhizal Mutualists.</title>
        <authorList>
            <consortium name="DOE Joint Genome Institute"/>
            <consortium name="Mycorrhizal Genomics Consortium"/>
            <person name="Kohler A."/>
            <person name="Kuo A."/>
            <person name="Nagy L.G."/>
            <person name="Floudas D."/>
            <person name="Copeland A."/>
            <person name="Barry K.W."/>
            <person name="Cichocki N."/>
            <person name="Veneault-Fourrey C."/>
            <person name="LaButti K."/>
            <person name="Lindquist E.A."/>
            <person name="Lipzen A."/>
            <person name="Lundell T."/>
            <person name="Morin E."/>
            <person name="Murat C."/>
            <person name="Riley R."/>
            <person name="Ohm R."/>
            <person name="Sun H."/>
            <person name="Tunlid A."/>
            <person name="Henrissat B."/>
            <person name="Grigoriev I.V."/>
            <person name="Hibbett D.S."/>
            <person name="Martin F."/>
        </authorList>
    </citation>
    <scope>NUCLEOTIDE SEQUENCE [LARGE SCALE GENOMIC DNA]</scope>
    <source>
        <strain evidence="3">LaAM-08-1</strain>
    </source>
</reference>
<dbReference type="GO" id="GO:0008081">
    <property type="term" value="F:phosphoric diester hydrolase activity"/>
    <property type="evidence" value="ECO:0007669"/>
    <property type="project" value="InterPro"/>
</dbReference>
<keyword evidence="3" id="KW-1185">Reference proteome</keyword>
<proteinExistence type="predicted"/>
<dbReference type="STRING" id="1095629.A0A0C9X8F0"/>
<organism evidence="2 3">
    <name type="scientific">Laccaria amethystina LaAM-08-1</name>
    <dbReference type="NCBI Taxonomy" id="1095629"/>
    <lineage>
        <taxon>Eukaryota</taxon>
        <taxon>Fungi</taxon>
        <taxon>Dikarya</taxon>
        <taxon>Basidiomycota</taxon>
        <taxon>Agaricomycotina</taxon>
        <taxon>Agaricomycetes</taxon>
        <taxon>Agaricomycetidae</taxon>
        <taxon>Agaricales</taxon>
        <taxon>Agaricineae</taxon>
        <taxon>Hydnangiaceae</taxon>
        <taxon>Laccaria</taxon>
    </lineage>
</organism>
<reference evidence="2 3" key="1">
    <citation type="submission" date="2014-04" db="EMBL/GenBank/DDBJ databases">
        <authorList>
            <consortium name="DOE Joint Genome Institute"/>
            <person name="Kuo A."/>
            <person name="Kohler A."/>
            <person name="Nagy L.G."/>
            <person name="Floudas D."/>
            <person name="Copeland A."/>
            <person name="Barry K.W."/>
            <person name="Cichocki N."/>
            <person name="Veneault-Fourrey C."/>
            <person name="LaButti K."/>
            <person name="Lindquist E.A."/>
            <person name="Lipzen A."/>
            <person name="Lundell T."/>
            <person name="Morin E."/>
            <person name="Murat C."/>
            <person name="Sun H."/>
            <person name="Tunlid A."/>
            <person name="Henrissat B."/>
            <person name="Grigoriev I.V."/>
            <person name="Hibbett D.S."/>
            <person name="Martin F."/>
            <person name="Nordberg H.P."/>
            <person name="Cantor M.N."/>
            <person name="Hua S.X."/>
        </authorList>
    </citation>
    <scope>NUCLEOTIDE SEQUENCE [LARGE SCALE GENOMIC DNA]</scope>
    <source>
        <strain evidence="2 3">LaAM-08-1</strain>
    </source>
</reference>
<name>A0A0C9X8F0_9AGAR</name>